<organism evidence="4 5">
    <name type="scientific">Centipeda periodontii DSM 2778</name>
    <dbReference type="NCBI Taxonomy" id="888060"/>
    <lineage>
        <taxon>Bacteria</taxon>
        <taxon>Bacillati</taxon>
        <taxon>Bacillota</taxon>
        <taxon>Negativicutes</taxon>
        <taxon>Selenomonadales</taxon>
        <taxon>Selenomonadaceae</taxon>
        <taxon>Centipeda</taxon>
    </lineage>
</organism>
<dbReference type="OrthoDB" id="396512at2"/>
<dbReference type="Gene3D" id="3.90.550.10">
    <property type="entry name" value="Spore Coat Polysaccharide Biosynthesis Protein SpsA, Chain A"/>
    <property type="match status" value="1"/>
</dbReference>
<reference evidence="4 5" key="1">
    <citation type="submission" date="2011-04" db="EMBL/GenBank/DDBJ databases">
        <authorList>
            <person name="Muzny D."/>
            <person name="Qin X."/>
            <person name="Deng J."/>
            <person name="Jiang H."/>
            <person name="Liu Y."/>
            <person name="Qu J."/>
            <person name="Song X.-Z."/>
            <person name="Zhang L."/>
            <person name="Thornton R."/>
            <person name="Coyle M."/>
            <person name="Francisco L."/>
            <person name="Jackson L."/>
            <person name="Javaid M."/>
            <person name="Korchina V."/>
            <person name="Kovar C."/>
            <person name="Mata R."/>
            <person name="Mathew T."/>
            <person name="Ngo R."/>
            <person name="Nguyen L."/>
            <person name="Nguyen N."/>
            <person name="Okwuonu G."/>
            <person name="Ongeri F."/>
            <person name="Pham C."/>
            <person name="Simmons D."/>
            <person name="Wilczek-Boney K."/>
            <person name="Hale W."/>
            <person name="Jakkamsetti A."/>
            <person name="Pham P."/>
            <person name="Ruth R."/>
            <person name="San Lucas F."/>
            <person name="Warren J."/>
            <person name="Zhang J."/>
            <person name="Zhao Z."/>
            <person name="Zhou C."/>
            <person name="Zhu D."/>
            <person name="Lee S."/>
            <person name="Bess C."/>
            <person name="Blankenburg K."/>
            <person name="Forbes L."/>
            <person name="Fu Q."/>
            <person name="Gubbala S."/>
            <person name="Hirani K."/>
            <person name="Jayaseelan J.C."/>
            <person name="Lara F."/>
            <person name="Munidasa M."/>
            <person name="Palculict T."/>
            <person name="Patil S."/>
            <person name="Pu L.-L."/>
            <person name="Saada N."/>
            <person name="Tang L."/>
            <person name="Weissenberger G."/>
            <person name="Zhu Y."/>
            <person name="Hemphill L."/>
            <person name="Shang Y."/>
            <person name="Youmans B."/>
            <person name="Ayvaz T."/>
            <person name="Ross M."/>
            <person name="Santibanez J."/>
            <person name="Aqrawi P."/>
            <person name="Gross S."/>
            <person name="Joshi V."/>
            <person name="Fowler G."/>
            <person name="Nazareth L."/>
            <person name="Reid J."/>
            <person name="Worley K."/>
            <person name="Petrosino J."/>
            <person name="Highlander S."/>
            <person name="Gibbs R."/>
        </authorList>
    </citation>
    <scope>NUCLEOTIDE SEQUENCE [LARGE SCALE GENOMIC DNA]</scope>
    <source>
        <strain evidence="4 5">DSM 2778</strain>
    </source>
</reference>
<evidence type="ECO:0000313" key="4">
    <source>
        <dbReference type="EMBL" id="EGK60851.1"/>
    </source>
</evidence>
<keyword evidence="5" id="KW-1185">Reference proteome</keyword>
<protein>
    <submittedName>
        <fullName evidence="4">Glycosyl transferase family 2</fullName>
    </submittedName>
</protein>
<comment type="caution">
    <text evidence="4">The sequence shown here is derived from an EMBL/GenBank/DDBJ whole genome shotgun (WGS) entry which is preliminary data.</text>
</comment>
<dbReference type="InterPro" id="IPR001173">
    <property type="entry name" value="Glyco_trans_2-like"/>
</dbReference>
<dbReference type="Pfam" id="PF00535">
    <property type="entry name" value="Glycos_transf_2"/>
    <property type="match status" value="1"/>
</dbReference>
<keyword evidence="2 4" id="KW-0808">Transferase</keyword>
<evidence type="ECO:0000259" key="3">
    <source>
        <dbReference type="Pfam" id="PF00535"/>
    </source>
</evidence>
<dbReference type="eggNOG" id="COG1216">
    <property type="taxonomic scope" value="Bacteria"/>
</dbReference>
<dbReference type="AlphaFoldDB" id="F5RKU8"/>
<gene>
    <name evidence="4" type="ORF">HMPREF9081_0853</name>
</gene>
<sequence>MDLSVIVAVYNHDKVIRRCVESLLGQKQTALSVEILLIDDGSADESAGICDSYSEQYDWIHTFHKKNGGCVDSRRYGIARAKGNYIAFVDGDDYVESDYLKNIERALLNPADYYIFNNKKTFFLQDGLYVEKNFLRSGYLPLEIAAEWVLLSKASAVWDKLFSRQFIEKNNISIGENISQGEDMYINSKILMHRPKIYAQNTSSYVHIANSPTSIFVMSAKISHLEDLYIMYKTGKELIDQLELSDRKSEFEIHILGEFVKNIGLMVQGGERTAEIRAFFLSHSDLSFIHCVRPKTLKGKIFAFIMKSESYQLARVIAGVIHTKMYYRRLDKKVSDRTVLHAKVIS</sequence>
<name>F5RKU8_9FIRM</name>
<evidence type="ECO:0000256" key="2">
    <source>
        <dbReference type="ARBA" id="ARBA00022679"/>
    </source>
</evidence>
<dbReference type="Proteomes" id="UP000004067">
    <property type="component" value="Unassembled WGS sequence"/>
</dbReference>
<evidence type="ECO:0000313" key="5">
    <source>
        <dbReference type="Proteomes" id="UP000004067"/>
    </source>
</evidence>
<dbReference type="RefSeq" id="WP_006305732.1">
    <property type="nucleotide sequence ID" value="NZ_GL892076.1"/>
</dbReference>
<dbReference type="HOGENOM" id="CLU_025996_25_1_9"/>
<dbReference type="EMBL" id="AFHQ01000026">
    <property type="protein sequence ID" value="EGK60851.1"/>
    <property type="molecule type" value="Genomic_DNA"/>
</dbReference>
<keyword evidence="1" id="KW-0328">Glycosyltransferase</keyword>
<dbReference type="PANTHER" id="PTHR22916:SF51">
    <property type="entry name" value="GLYCOSYLTRANSFERASE EPSH-RELATED"/>
    <property type="match status" value="1"/>
</dbReference>
<accession>F5RKU8</accession>
<dbReference type="CDD" id="cd00761">
    <property type="entry name" value="Glyco_tranf_GTA_type"/>
    <property type="match status" value="1"/>
</dbReference>
<dbReference type="GO" id="GO:0016757">
    <property type="term" value="F:glycosyltransferase activity"/>
    <property type="evidence" value="ECO:0007669"/>
    <property type="project" value="UniProtKB-KW"/>
</dbReference>
<evidence type="ECO:0000256" key="1">
    <source>
        <dbReference type="ARBA" id="ARBA00022676"/>
    </source>
</evidence>
<dbReference type="SUPFAM" id="SSF53448">
    <property type="entry name" value="Nucleotide-diphospho-sugar transferases"/>
    <property type="match status" value="1"/>
</dbReference>
<feature type="domain" description="Glycosyltransferase 2-like" evidence="3">
    <location>
        <begin position="4"/>
        <end position="120"/>
    </location>
</feature>
<proteinExistence type="predicted"/>
<dbReference type="PANTHER" id="PTHR22916">
    <property type="entry name" value="GLYCOSYLTRANSFERASE"/>
    <property type="match status" value="1"/>
</dbReference>
<dbReference type="STRING" id="888060.HMPREF9081_0853"/>
<dbReference type="InterPro" id="IPR029044">
    <property type="entry name" value="Nucleotide-diphossugar_trans"/>
</dbReference>